<protein>
    <submittedName>
        <fullName evidence="2">Uncharacterized protein</fullName>
    </submittedName>
</protein>
<organism evidence="2">
    <name type="scientific">uncultured Acidimicrobiales bacterium</name>
    <dbReference type="NCBI Taxonomy" id="310071"/>
    <lineage>
        <taxon>Bacteria</taxon>
        <taxon>Bacillati</taxon>
        <taxon>Actinomycetota</taxon>
        <taxon>Acidimicrobiia</taxon>
        <taxon>Acidimicrobiales</taxon>
        <taxon>environmental samples</taxon>
    </lineage>
</organism>
<gene>
    <name evidence="2" type="ORF">AVDCRST_MAG76-1273</name>
</gene>
<evidence type="ECO:0000313" key="2">
    <source>
        <dbReference type="EMBL" id="CAA9232956.1"/>
    </source>
</evidence>
<dbReference type="EMBL" id="CADCSZ010000078">
    <property type="protein sequence ID" value="CAA9232956.1"/>
    <property type="molecule type" value="Genomic_DNA"/>
</dbReference>
<evidence type="ECO:0000256" key="1">
    <source>
        <dbReference type="SAM" id="MobiDB-lite"/>
    </source>
</evidence>
<name>A0A6J4HUE4_9ACTN</name>
<feature type="compositionally biased region" description="Polar residues" evidence="1">
    <location>
        <begin position="20"/>
        <end position="35"/>
    </location>
</feature>
<feature type="region of interest" description="Disordered" evidence="1">
    <location>
        <begin position="1"/>
        <end position="41"/>
    </location>
</feature>
<dbReference type="AlphaFoldDB" id="A0A6J4HUE4"/>
<proteinExistence type="predicted"/>
<sequence length="166" mass="17659">MGCGGTVDAPAGEDVAGDGTRSSFVTANPTASQPKGQPLQLEQRHPNGTVLRVSGIEFGPTSGTVTIEAVNGYTEKVRLNARGIQLVDNTGTRYNLLEPEQNSELEILPGATLRGDLTFLGELDRKASALKLLVNASRSDESIDLAARSDSTSYPKFQFDDIPLPK</sequence>
<accession>A0A6J4HUE4</accession>
<reference evidence="2" key="1">
    <citation type="submission" date="2020-02" db="EMBL/GenBank/DDBJ databases">
        <authorList>
            <person name="Meier V. D."/>
        </authorList>
    </citation>
    <scope>NUCLEOTIDE SEQUENCE</scope>
    <source>
        <strain evidence="2">AVDCRST_MAG76</strain>
    </source>
</reference>